<organism evidence="3 4">
    <name type="scientific">Zavarzinia compransoris</name>
    <dbReference type="NCBI Taxonomy" id="1264899"/>
    <lineage>
        <taxon>Bacteria</taxon>
        <taxon>Pseudomonadati</taxon>
        <taxon>Pseudomonadota</taxon>
        <taxon>Alphaproteobacteria</taxon>
        <taxon>Rhodospirillales</taxon>
        <taxon>Zavarziniaceae</taxon>
        <taxon>Zavarzinia</taxon>
    </lineage>
</organism>
<comment type="caution">
    <text evidence="3">The sequence shown here is derived from an EMBL/GenBank/DDBJ whole genome shotgun (WGS) entry which is preliminary data.</text>
</comment>
<dbReference type="AlphaFoldDB" id="A0A317E5R9"/>
<dbReference type="EMBL" id="QGLF01000003">
    <property type="protein sequence ID" value="PWR20703.1"/>
    <property type="molecule type" value="Genomic_DNA"/>
</dbReference>
<gene>
    <name evidence="3" type="ORF">DKG75_11950</name>
</gene>
<keyword evidence="1" id="KW-0812">Transmembrane</keyword>
<evidence type="ECO:0000313" key="4">
    <source>
        <dbReference type="Proteomes" id="UP000246077"/>
    </source>
</evidence>
<reference evidence="4" key="1">
    <citation type="submission" date="2018-05" db="EMBL/GenBank/DDBJ databases">
        <title>Zavarzinia sp. HR-AS.</title>
        <authorList>
            <person name="Lee Y."/>
            <person name="Jeon C.O."/>
        </authorList>
    </citation>
    <scope>NUCLEOTIDE SEQUENCE [LARGE SCALE GENOMIC DNA]</scope>
    <source>
        <strain evidence="4">DSM 1231</strain>
    </source>
</reference>
<name>A0A317E5R9_9PROT</name>
<sequence>MVAATCNRCGLMSGTFAMPRDLPAPPSRERGAAALLFAVTLPLLIMMIAFVVDFGYGYYSKQRLQDALDLAAIAAARELDGAAEERGAARAAAYAVMEKNGFSATDIATLKFGSYSRGRPIGSRFHPEASQSRSPNAVELVGAAESPRFFSRVLAADNLGVAATSVAMTTGRYATVKIGSGLAKLSGGLLNALLGALLGGNVNLSVLDYNGLLGANVELLSFLDEYAIRVGLSAGDYDGLLSADVSVLGVLGVIADVAHNAANGDPKALGLGLGLGDAFPGLSKLMLLNIKDVNIKLGDLLGVGIGAVDSGLAIPVNLFDLVTASILVASTGSNATGQHPISVSLGTFLGASLDVSVVEMPQPPTGYRVISEEDIRNGDNILRTAQIRLLLRVDWQGPLTGILYVVNGLLDILQVLGLDADLLPTYGPHANDNLSIGVAVAPAQVRVNALGCEPENTADRYVSMAIDTGLASAHVGQIDRDDFLSNNAAAHADPFRVLGLSYNLWGLINPPLDILTVDLGVNLPIAAPTAHVDLKGEALLDAAKFPDIAALFDQAGHRPDNEDFPSGVSVGTTQIITTLGKNLRTALGLQLGGFLGTYLLQPLIDAVTYIVGDFLIGMVLGPLLDLIVDLLLKVLGIQVGTADVAVSISYAAARGW</sequence>
<proteinExistence type="predicted"/>
<dbReference type="Pfam" id="PF13400">
    <property type="entry name" value="Tad"/>
    <property type="match status" value="1"/>
</dbReference>
<dbReference type="InterPro" id="IPR028087">
    <property type="entry name" value="Tad_N"/>
</dbReference>
<dbReference type="Proteomes" id="UP000246077">
    <property type="component" value="Unassembled WGS sequence"/>
</dbReference>
<keyword evidence="4" id="KW-1185">Reference proteome</keyword>
<evidence type="ECO:0000256" key="1">
    <source>
        <dbReference type="SAM" id="Phobius"/>
    </source>
</evidence>
<keyword evidence="1" id="KW-0472">Membrane</keyword>
<keyword evidence="1" id="KW-1133">Transmembrane helix</keyword>
<feature type="domain" description="Putative Flp pilus-assembly TadG-like N-terminal" evidence="2">
    <location>
        <begin position="31"/>
        <end position="77"/>
    </location>
</feature>
<protein>
    <recommendedName>
        <fullName evidence="2">Putative Flp pilus-assembly TadG-like N-terminal domain-containing protein</fullName>
    </recommendedName>
</protein>
<feature type="transmembrane region" description="Helical" evidence="1">
    <location>
        <begin position="32"/>
        <end position="56"/>
    </location>
</feature>
<evidence type="ECO:0000313" key="3">
    <source>
        <dbReference type="EMBL" id="PWR20703.1"/>
    </source>
</evidence>
<accession>A0A317E5R9</accession>
<evidence type="ECO:0000259" key="2">
    <source>
        <dbReference type="Pfam" id="PF13400"/>
    </source>
</evidence>